<dbReference type="SUPFAM" id="SSF47413">
    <property type="entry name" value="lambda repressor-like DNA-binding domains"/>
    <property type="match status" value="1"/>
</dbReference>
<dbReference type="InterPro" id="IPR001387">
    <property type="entry name" value="Cro/C1-type_HTH"/>
</dbReference>
<sequence>MWLDELRAMKEASGLTTRDISIAAKIPEPTLEKIFSGATKDPKLTTIQQLVHFLGYTLDDLTPNHKEKAPAGPLELEKEETQLIIDYRLSSPEDQAALRRLAGYAARATLTFSSGGSTDRGSTRRYGLRLEDSQAIAEK</sequence>
<protein>
    <recommendedName>
        <fullName evidence="2">HTH cro/C1-type domain-containing protein</fullName>
    </recommendedName>
</protein>
<name>A0A645EAE7_9ZZZZ</name>
<dbReference type="AlphaFoldDB" id="A0A645EAE7"/>
<dbReference type="SMART" id="SM00530">
    <property type="entry name" value="HTH_XRE"/>
    <property type="match status" value="1"/>
</dbReference>
<gene>
    <name evidence="3" type="ORF">SDC9_145545</name>
</gene>
<dbReference type="EMBL" id="VSSQ01044533">
    <property type="protein sequence ID" value="MPM98359.1"/>
    <property type="molecule type" value="Genomic_DNA"/>
</dbReference>
<dbReference type="Gene3D" id="1.10.260.40">
    <property type="entry name" value="lambda repressor-like DNA-binding domains"/>
    <property type="match status" value="1"/>
</dbReference>
<dbReference type="Pfam" id="PF13560">
    <property type="entry name" value="HTH_31"/>
    <property type="match status" value="1"/>
</dbReference>
<feature type="compositionally biased region" description="Basic and acidic residues" evidence="1">
    <location>
        <begin position="128"/>
        <end position="139"/>
    </location>
</feature>
<dbReference type="InterPro" id="IPR010982">
    <property type="entry name" value="Lambda_DNA-bd_dom_sf"/>
</dbReference>
<accession>A0A645EAE7</accession>
<organism evidence="3">
    <name type="scientific">bioreactor metagenome</name>
    <dbReference type="NCBI Taxonomy" id="1076179"/>
    <lineage>
        <taxon>unclassified sequences</taxon>
        <taxon>metagenomes</taxon>
        <taxon>ecological metagenomes</taxon>
    </lineage>
</organism>
<reference evidence="3" key="1">
    <citation type="submission" date="2019-08" db="EMBL/GenBank/DDBJ databases">
        <authorList>
            <person name="Kucharzyk K."/>
            <person name="Murdoch R.W."/>
            <person name="Higgins S."/>
            <person name="Loffler F."/>
        </authorList>
    </citation>
    <scope>NUCLEOTIDE SEQUENCE</scope>
</reference>
<dbReference type="GO" id="GO:0003677">
    <property type="term" value="F:DNA binding"/>
    <property type="evidence" value="ECO:0007669"/>
    <property type="project" value="InterPro"/>
</dbReference>
<feature type="region of interest" description="Disordered" evidence="1">
    <location>
        <begin position="112"/>
        <end position="139"/>
    </location>
</feature>
<feature type="domain" description="HTH cro/C1-type" evidence="2">
    <location>
        <begin position="6"/>
        <end position="61"/>
    </location>
</feature>
<comment type="caution">
    <text evidence="3">The sequence shown here is derived from an EMBL/GenBank/DDBJ whole genome shotgun (WGS) entry which is preliminary data.</text>
</comment>
<evidence type="ECO:0000313" key="3">
    <source>
        <dbReference type="EMBL" id="MPM98359.1"/>
    </source>
</evidence>
<dbReference type="PROSITE" id="PS50943">
    <property type="entry name" value="HTH_CROC1"/>
    <property type="match status" value="1"/>
</dbReference>
<proteinExistence type="predicted"/>
<evidence type="ECO:0000259" key="2">
    <source>
        <dbReference type="PROSITE" id="PS50943"/>
    </source>
</evidence>
<evidence type="ECO:0000256" key="1">
    <source>
        <dbReference type="SAM" id="MobiDB-lite"/>
    </source>
</evidence>